<gene>
    <name evidence="3" type="ORF">GYA55_14430</name>
</gene>
<proteinExistence type="predicted"/>
<evidence type="ECO:0000256" key="1">
    <source>
        <dbReference type="SAM" id="Coils"/>
    </source>
</evidence>
<name>A0A7X9FUB6_9DELT</name>
<evidence type="ECO:0000313" key="3">
    <source>
        <dbReference type="EMBL" id="NMC64357.1"/>
    </source>
</evidence>
<reference evidence="3 4" key="1">
    <citation type="journal article" date="2020" name="Biotechnol. Biofuels">
        <title>New insights from the biogas microbiome by comprehensive genome-resolved metagenomics of nearly 1600 species originating from multiple anaerobic digesters.</title>
        <authorList>
            <person name="Campanaro S."/>
            <person name="Treu L."/>
            <person name="Rodriguez-R L.M."/>
            <person name="Kovalovszki A."/>
            <person name="Ziels R.M."/>
            <person name="Maus I."/>
            <person name="Zhu X."/>
            <person name="Kougias P.G."/>
            <person name="Basile A."/>
            <person name="Luo G."/>
            <person name="Schluter A."/>
            <person name="Konstantinidis K.T."/>
            <person name="Angelidaki I."/>
        </authorList>
    </citation>
    <scope>NUCLEOTIDE SEQUENCE [LARGE SCALE GENOMIC DNA]</scope>
    <source>
        <strain evidence="3">AS27yjCOA_65</strain>
    </source>
</reference>
<dbReference type="EMBL" id="JAAZON010000656">
    <property type="protein sequence ID" value="NMC64357.1"/>
    <property type="molecule type" value="Genomic_DNA"/>
</dbReference>
<dbReference type="AlphaFoldDB" id="A0A7X9FUB6"/>
<feature type="region of interest" description="Disordered" evidence="2">
    <location>
        <begin position="1"/>
        <end position="44"/>
    </location>
</feature>
<evidence type="ECO:0000256" key="2">
    <source>
        <dbReference type="SAM" id="MobiDB-lite"/>
    </source>
</evidence>
<accession>A0A7X9FUB6</accession>
<organism evidence="3 4">
    <name type="scientific">SAR324 cluster bacterium</name>
    <dbReference type="NCBI Taxonomy" id="2024889"/>
    <lineage>
        <taxon>Bacteria</taxon>
        <taxon>Deltaproteobacteria</taxon>
        <taxon>SAR324 cluster</taxon>
    </lineage>
</organism>
<keyword evidence="1" id="KW-0175">Coiled coil</keyword>
<dbReference type="Proteomes" id="UP000524246">
    <property type="component" value="Unassembled WGS sequence"/>
</dbReference>
<comment type="caution">
    <text evidence="3">The sequence shown here is derived from an EMBL/GenBank/DDBJ whole genome shotgun (WGS) entry which is preliminary data.</text>
</comment>
<sequence length="375" mass="39933">MTVEVKDPSNQAPTPALDPTAESPLPATGPSTPPNVDDARKEVKLDSVNQEFRQKFYGTKDEKTGLYSGGIWGNMFVKGLRADDDRNKIINELCAAASSTKNFSEEKIADLNTKMEKLIALSSECDNKLAELEKDPEKFLLSEADFVKAHPELATKDKSTQHLEYILSLNSIGKKEVAIFIQEKNKVDSGAEGKEKLSDPTSEEIGLKELKDDEDGDATVIKDGISYSSKTGEYTLIDWGTKVKPTTNPGDSAKGGLEIVEPGSLKLSKGQKIQWIETQDGQRRPIDSPQALLAMLQELQGQRISFCTARGRLAKFGNAIADTGGYAAGGAAIGAGLGLFGGPLAPLTSTAGAIGGGVIGGIAGIGRSIWKSFKG</sequence>
<feature type="coiled-coil region" evidence="1">
    <location>
        <begin position="101"/>
        <end position="135"/>
    </location>
</feature>
<evidence type="ECO:0000313" key="4">
    <source>
        <dbReference type="Proteomes" id="UP000524246"/>
    </source>
</evidence>
<feature type="non-terminal residue" evidence="3">
    <location>
        <position position="375"/>
    </location>
</feature>
<protein>
    <submittedName>
        <fullName evidence="3">Uncharacterized protein</fullName>
    </submittedName>
</protein>